<dbReference type="AlphaFoldDB" id="A0AAD4NSJ0"/>
<proteinExistence type="inferred from homology"/>
<keyword evidence="3" id="KW-0812">Transmembrane</keyword>
<dbReference type="PANTHER" id="PTHR31571">
    <property type="entry name" value="ALTERED INHERITANCE OF MITOCHONDRIA PROTEIN 6"/>
    <property type="match status" value="1"/>
</dbReference>
<dbReference type="GO" id="GO:0008081">
    <property type="term" value="F:phosphoric diester hydrolase activity"/>
    <property type="evidence" value="ECO:0007669"/>
    <property type="project" value="InterPro"/>
</dbReference>
<reference evidence="4" key="1">
    <citation type="submission" date="2021-07" db="EMBL/GenBank/DDBJ databases">
        <title>Genome Resource of American Ginseng Black Spot Pathogen Alternaria panax.</title>
        <authorList>
            <person name="Qiu C."/>
            <person name="Wang W."/>
            <person name="Liu Z."/>
        </authorList>
    </citation>
    <scope>NUCLEOTIDE SEQUENCE</scope>
    <source>
        <strain evidence="4">BNCC115425</strain>
    </source>
</reference>
<organism evidence="4 5">
    <name type="scientific">Alternaria panax</name>
    <dbReference type="NCBI Taxonomy" id="48097"/>
    <lineage>
        <taxon>Eukaryota</taxon>
        <taxon>Fungi</taxon>
        <taxon>Dikarya</taxon>
        <taxon>Ascomycota</taxon>
        <taxon>Pezizomycotina</taxon>
        <taxon>Dothideomycetes</taxon>
        <taxon>Pleosporomycetidae</taxon>
        <taxon>Pleosporales</taxon>
        <taxon>Pleosporineae</taxon>
        <taxon>Pleosporaceae</taxon>
        <taxon>Alternaria</taxon>
        <taxon>Alternaria sect. Panax</taxon>
    </lineage>
</organism>
<evidence type="ECO:0000256" key="3">
    <source>
        <dbReference type="SAM" id="Phobius"/>
    </source>
</evidence>
<evidence type="ECO:0000313" key="5">
    <source>
        <dbReference type="Proteomes" id="UP001199106"/>
    </source>
</evidence>
<protein>
    <recommendedName>
        <fullName evidence="2">Altered inheritance of mitochondria protein 6</fullName>
    </recommendedName>
</protein>
<keyword evidence="3" id="KW-0472">Membrane</keyword>
<keyword evidence="3" id="KW-1133">Transmembrane helix</keyword>
<accession>A0AAD4NSJ0</accession>
<dbReference type="InterPro" id="IPR051236">
    <property type="entry name" value="HAT_RTT109-like"/>
</dbReference>
<gene>
    <name evidence="4" type="ORF">G6011_11598</name>
</gene>
<keyword evidence="5" id="KW-1185">Reference proteome</keyword>
<dbReference type="PROSITE" id="PS50007">
    <property type="entry name" value="PIPLC_X_DOMAIN"/>
    <property type="match status" value="1"/>
</dbReference>
<comment type="similarity">
    <text evidence="1">Belongs to the AIM6 family.</text>
</comment>
<evidence type="ECO:0000256" key="2">
    <source>
        <dbReference type="ARBA" id="ARBA00014286"/>
    </source>
</evidence>
<dbReference type="PANTHER" id="PTHR31571:SF1">
    <property type="entry name" value="ALTERED INHERITANCE OF MITOCHONDRIA PROTEIN 6"/>
    <property type="match status" value="1"/>
</dbReference>
<comment type="caution">
    <text evidence="4">The sequence shown here is derived from an EMBL/GenBank/DDBJ whole genome shotgun (WGS) entry which is preliminary data.</text>
</comment>
<dbReference type="EMBL" id="JAANER010000003">
    <property type="protein sequence ID" value="KAG9192864.1"/>
    <property type="molecule type" value="Genomic_DNA"/>
</dbReference>
<dbReference type="GO" id="GO:0006629">
    <property type="term" value="P:lipid metabolic process"/>
    <property type="evidence" value="ECO:0007669"/>
    <property type="project" value="InterPro"/>
</dbReference>
<dbReference type="InterPro" id="IPR017946">
    <property type="entry name" value="PLC-like_Pdiesterase_TIM-brl"/>
</dbReference>
<dbReference type="Proteomes" id="UP001199106">
    <property type="component" value="Unassembled WGS sequence"/>
</dbReference>
<evidence type="ECO:0000313" key="4">
    <source>
        <dbReference type="EMBL" id="KAG9192864.1"/>
    </source>
</evidence>
<feature type="transmembrane region" description="Helical" evidence="3">
    <location>
        <begin position="96"/>
        <end position="123"/>
    </location>
</feature>
<dbReference type="SUPFAM" id="SSF51695">
    <property type="entry name" value="PLC-like phosphodiesterases"/>
    <property type="match status" value="1"/>
</dbReference>
<evidence type="ECO:0000256" key="1">
    <source>
        <dbReference type="ARBA" id="ARBA00008858"/>
    </source>
</evidence>
<name>A0AAD4NSJ0_9PLEO</name>
<sequence>MAQLVDCKKSDLLIDVLPIYMDKPSGDKTMRRFHDDEDETGSQLSSTIGLEDLETQRQSYRDRASRTWWGRSGWCGRRREETDAERRSRKIRWYRGVGISVVIVTILGTIAAGVYIAFVSILLQRLAPSPRHNGLQHIVEIWEEPNAGKAFQYDWRDDFSRDIVPKSCHSHNDYWRSVPLYAALAAGCTSVEADIWLTEDEELLVSHSWQSTTPDRTLKTLYLDPLVNILQQRNATTADSQDKKTAVFDMDPAATTVLLIDFKSDGAATWPVLLSQLAPLREKNWLTYYDGETLHQGPLTIVGTGNAPFDLIQAATTNRYIFFDAPLLSTSNEYNTTNSYYASAALGSAVGKLWFATLSSGQIERVKEQVEAADAKGLKSR</sequence>